<evidence type="ECO:0000256" key="4">
    <source>
        <dbReference type="ARBA" id="ARBA00012564"/>
    </source>
</evidence>
<evidence type="ECO:0000259" key="15">
    <source>
        <dbReference type="Pfam" id="PF17900"/>
    </source>
</evidence>
<keyword evidence="9" id="KW-0862">Zinc</keyword>
<keyword evidence="17" id="KW-1185">Reference proteome</keyword>
<keyword evidence="8" id="KW-0378">Hydrolase</keyword>
<sequence length="498" mass="53969">MSLRAKLTLGTAAAASLLLLAGTATAAQPGAPGIGDPYYPNAGNGGYDVAHYDIRLNYQPATDNLSGTTTILARTTQDLSRFNLDFLLKVSSVRVNNKVASFSQSGGELVVDPRGTLRKGSDVTVVVTYSDVPSTYAVDGYTSWKRTPDGALAIDQPDIAPWWFPSNNHPTDKAKFDISVAVPTGVEVISNGTFGGTAQQINGWTRWRYRSLQPMATYLAFIAIGQFEIRQSTAPNGQPVLNAYSERLGADYGAAVASIERTPEVTEFLESQFGPYPFEAQGGVATPGIGFALENQTRSTYDAAFFRRGSNTYVVAHEVGHQWFGDSVSVQGWQDIWLNEGFASYAEWLWSEHVGEGTAQENSDYVYGLYPADSPFWQVLPGNPGAANQFHGAVYDRGALTVHALRGEIGDEAFFRLLQEWPAAKRNGNASTDEFIAFAEKLSGKQLDELFQTWLFTPGKPAVAPGAAGFAARAATVSEPKSFKKIHETRELLAGHQH</sequence>
<comment type="catalytic activity">
    <reaction evidence="1">
        <text>Release of an N-terminal amino acid, Xaa-|-Yaa- from a peptide, amide or arylamide. Xaa is preferably Ala, but may be most amino acids including Pro (slow action). When a terminal hydrophobic residue is followed by a prolyl residue, the two may be released as an intact Xaa-Pro dipeptide.</text>
        <dbReference type="EC" id="3.4.11.2"/>
    </reaction>
</comment>
<keyword evidence="6" id="KW-0645">Protease</keyword>
<gene>
    <name evidence="16" type="ORF">B0I31_106408</name>
</gene>
<evidence type="ECO:0000256" key="7">
    <source>
        <dbReference type="ARBA" id="ARBA00022723"/>
    </source>
</evidence>
<dbReference type="GO" id="GO:0008270">
    <property type="term" value="F:zinc ion binding"/>
    <property type="evidence" value="ECO:0007669"/>
    <property type="project" value="InterPro"/>
</dbReference>
<evidence type="ECO:0000256" key="12">
    <source>
        <dbReference type="ARBA" id="ARBA00031533"/>
    </source>
</evidence>
<evidence type="ECO:0000259" key="14">
    <source>
        <dbReference type="Pfam" id="PF01433"/>
    </source>
</evidence>
<dbReference type="Gene3D" id="2.60.40.1730">
    <property type="entry name" value="tricorn interacting facor f3 domain"/>
    <property type="match status" value="1"/>
</dbReference>
<evidence type="ECO:0000313" key="17">
    <source>
        <dbReference type="Proteomes" id="UP000241118"/>
    </source>
</evidence>
<dbReference type="RefSeq" id="WP_106616900.1">
    <property type="nucleotide sequence ID" value="NZ_PYAX01000006.1"/>
</dbReference>
<dbReference type="InterPro" id="IPR042097">
    <property type="entry name" value="Aminopeptidase_N-like_N_sf"/>
</dbReference>
<dbReference type="OrthoDB" id="100605at2"/>
<dbReference type="PANTHER" id="PTHR11533">
    <property type="entry name" value="PROTEASE M1 ZINC METALLOPROTEASE"/>
    <property type="match status" value="1"/>
</dbReference>
<dbReference type="SUPFAM" id="SSF55486">
    <property type="entry name" value="Metalloproteases ('zincins'), catalytic domain"/>
    <property type="match status" value="1"/>
</dbReference>
<dbReference type="Gene3D" id="1.10.390.10">
    <property type="entry name" value="Neutral Protease Domain 2"/>
    <property type="match status" value="1"/>
</dbReference>
<dbReference type="InterPro" id="IPR001930">
    <property type="entry name" value="Peptidase_M1"/>
</dbReference>
<evidence type="ECO:0000256" key="13">
    <source>
        <dbReference type="SAM" id="SignalP"/>
    </source>
</evidence>
<feature type="domain" description="Aminopeptidase N-like N-terminal" evidence="15">
    <location>
        <begin position="51"/>
        <end position="219"/>
    </location>
</feature>
<evidence type="ECO:0000256" key="9">
    <source>
        <dbReference type="ARBA" id="ARBA00022833"/>
    </source>
</evidence>
<dbReference type="PRINTS" id="PR00756">
    <property type="entry name" value="ALADIPTASE"/>
</dbReference>
<dbReference type="GO" id="GO:0006508">
    <property type="term" value="P:proteolysis"/>
    <property type="evidence" value="ECO:0007669"/>
    <property type="project" value="UniProtKB-KW"/>
</dbReference>
<evidence type="ECO:0000313" key="16">
    <source>
        <dbReference type="EMBL" id="PSL54888.1"/>
    </source>
</evidence>
<comment type="caution">
    <text evidence="16">The sequence shown here is derived from an EMBL/GenBank/DDBJ whole genome shotgun (WGS) entry which is preliminary data.</text>
</comment>
<evidence type="ECO:0000256" key="3">
    <source>
        <dbReference type="ARBA" id="ARBA00010136"/>
    </source>
</evidence>
<keyword evidence="7" id="KW-0479">Metal-binding</keyword>
<accession>A0A2P8I8V3</accession>
<dbReference type="Pfam" id="PF01433">
    <property type="entry name" value="Peptidase_M1"/>
    <property type="match status" value="1"/>
</dbReference>
<evidence type="ECO:0000256" key="8">
    <source>
        <dbReference type="ARBA" id="ARBA00022801"/>
    </source>
</evidence>
<dbReference type="GO" id="GO:0016285">
    <property type="term" value="F:alanyl aminopeptidase activity"/>
    <property type="evidence" value="ECO:0007669"/>
    <property type="project" value="UniProtKB-EC"/>
</dbReference>
<protein>
    <recommendedName>
        <fullName evidence="5">Aminopeptidase N</fullName>
        <ecNumber evidence="4">3.4.11.2</ecNumber>
    </recommendedName>
    <alternativeName>
        <fullName evidence="11">Alanine aminopeptidase</fullName>
    </alternativeName>
    <alternativeName>
        <fullName evidence="12">Lysyl aminopeptidase</fullName>
    </alternativeName>
</protein>
<dbReference type="InterPro" id="IPR027268">
    <property type="entry name" value="Peptidase_M4/M1_CTD_sf"/>
</dbReference>
<dbReference type="SUPFAM" id="SSF63737">
    <property type="entry name" value="Leukotriene A4 hydrolase N-terminal domain"/>
    <property type="match status" value="1"/>
</dbReference>
<name>A0A2P8I8V3_SACCR</name>
<comment type="cofactor">
    <cofactor evidence="2">
        <name>Zn(2+)</name>
        <dbReference type="ChEBI" id="CHEBI:29105"/>
    </cofactor>
</comment>
<evidence type="ECO:0000256" key="10">
    <source>
        <dbReference type="ARBA" id="ARBA00023049"/>
    </source>
</evidence>
<reference evidence="16 17" key="1">
    <citation type="submission" date="2018-03" db="EMBL/GenBank/DDBJ databases">
        <title>Genomic Encyclopedia of Type Strains, Phase III (KMG-III): the genomes of soil and plant-associated and newly described type strains.</title>
        <authorList>
            <person name="Whitman W."/>
        </authorList>
    </citation>
    <scope>NUCLEOTIDE SEQUENCE [LARGE SCALE GENOMIC DNA]</scope>
    <source>
        <strain evidence="16 17">CGMCC 4.7097</strain>
    </source>
</reference>
<dbReference type="Proteomes" id="UP000241118">
    <property type="component" value="Unassembled WGS sequence"/>
</dbReference>
<feature type="domain" description="Peptidase M1 membrane alanine aminopeptidase" evidence="14">
    <location>
        <begin position="265"/>
        <end position="454"/>
    </location>
</feature>
<comment type="similarity">
    <text evidence="3">Belongs to the peptidase M1 family.</text>
</comment>
<dbReference type="CDD" id="cd09603">
    <property type="entry name" value="M1_APN_like"/>
    <property type="match status" value="1"/>
</dbReference>
<dbReference type="InterPro" id="IPR050344">
    <property type="entry name" value="Peptidase_M1_aminopeptidases"/>
</dbReference>
<evidence type="ECO:0000256" key="5">
    <source>
        <dbReference type="ARBA" id="ARBA00015611"/>
    </source>
</evidence>
<dbReference type="EMBL" id="PYAX01000006">
    <property type="protein sequence ID" value="PSL54888.1"/>
    <property type="molecule type" value="Genomic_DNA"/>
</dbReference>
<keyword evidence="10" id="KW-0482">Metalloprotease</keyword>
<organism evidence="16 17">
    <name type="scientific">Saccharothrix carnea</name>
    <dbReference type="NCBI Taxonomy" id="1280637"/>
    <lineage>
        <taxon>Bacteria</taxon>
        <taxon>Bacillati</taxon>
        <taxon>Actinomycetota</taxon>
        <taxon>Actinomycetes</taxon>
        <taxon>Pseudonocardiales</taxon>
        <taxon>Pseudonocardiaceae</taxon>
        <taxon>Saccharothrix</taxon>
    </lineage>
</organism>
<dbReference type="PANTHER" id="PTHR11533:SF297">
    <property type="entry name" value="AMINOPEPTIDASE N"/>
    <property type="match status" value="1"/>
</dbReference>
<dbReference type="AlphaFoldDB" id="A0A2P8I8V3"/>
<dbReference type="Pfam" id="PF17900">
    <property type="entry name" value="Peptidase_M1_N"/>
    <property type="match status" value="1"/>
</dbReference>
<dbReference type="GO" id="GO:0008237">
    <property type="term" value="F:metallopeptidase activity"/>
    <property type="evidence" value="ECO:0007669"/>
    <property type="project" value="UniProtKB-KW"/>
</dbReference>
<dbReference type="InterPro" id="IPR045357">
    <property type="entry name" value="Aminopeptidase_N-like_N"/>
</dbReference>
<evidence type="ECO:0000256" key="1">
    <source>
        <dbReference type="ARBA" id="ARBA00000098"/>
    </source>
</evidence>
<feature type="chain" id="PRO_5015118570" description="Aminopeptidase N" evidence="13">
    <location>
        <begin position="27"/>
        <end position="498"/>
    </location>
</feature>
<evidence type="ECO:0000256" key="11">
    <source>
        <dbReference type="ARBA" id="ARBA00029811"/>
    </source>
</evidence>
<evidence type="ECO:0000256" key="6">
    <source>
        <dbReference type="ARBA" id="ARBA00022670"/>
    </source>
</evidence>
<keyword evidence="13" id="KW-0732">Signal</keyword>
<proteinExistence type="inferred from homology"/>
<evidence type="ECO:0000256" key="2">
    <source>
        <dbReference type="ARBA" id="ARBA00001947"/>
    </source>
</evidence>
<dbReference type="EC" id="3.4.11.2" evidence="4"/>
<feature type="signal peptide" evidence="13">
    <location>
        <begin position="1"/>
        <end position="26"/>
    </location>
</feature>
<dbReference type="InterPro" id="IPR014782">
    <property type="entry name" value="Peptidase_M1_dom"/>
</dbReference>